<accession>X1TKV9</accession>
<evidence type="ECO:0008006" key="3">
    <source>
        <dbReference type="Google" id="ProtNLM"/>
    </source>
</evidence>
<keyword evidence="1" id="KW-1133">Transmembrane helix</keyword>
<dbReference type="EMBL" id="BARW01010805">
    <property type="protein sequence ID" value="GAI80684.1"/>
    <property type="molecule type" value="Genomic_DNA"/>
</dbReference>
<name>X1TKV9_9ZZZZ</name>
<feature type="non-terminal residue" evidence="2">
    <location>
        <position position="57"/>
    </location>
</feature>
<protein>
    <recommendedName>
        <fullName evidence="3">ABC-2 type transporter domain-containing protein</fullName>
    </recommendedName>
</protein>
<gene>
    <name evidence="2" type="ORF">S12H4_21100</name>
</gene>
<evidence type="ECO:0000256" key="1">
    <source>
        <dbReference type="SAM" id="Phobius"/>
    </source>
</evidence>
<keyword evidence="1" id="KW-0472">Membrane</keyword>
<organism evidence="2">
    <name type="scientific">marine sediment metagenome</name>
    <dbReference type="NCBI Taxonomy" id="412755"/>
    <lineage>
        <taxon>unclassified sequences</taxon>
        <taxon>metagenomes</taxon>
        <taxon>ecological metagenomes</taxon>
    </lineage>
</organism>
<feature type="transmembrane region" description="Helical" evidence="1">
    <location>
        <begin position="21"/>
        <end position="45"/>
    </location>
</feature>
<reference evidence="2" key="1">
    <citation type="journal article" date="2014" name="Front. Microbiol.">
        <title>High frequency of phylogenetically diverse reductive dehalogenase-homologous genes in deep subseafloor sedimentary metagenomes.</title>
        <authorList>
            <person name="Kawai M."/>
            <person name="Futagami T."/>
            <person name="Toyoda A."/>
            <person name="Takaki Y."/>
            <person name="Nishi S."/>
            <person name="Hori S."/>
            <person name="Arai W."/>
            <person name="Tsubouchi T."/>
            <person name="Morono Y."/>
            <person name="Uchiyama I."/>
            <person name="Ito T."/>
            <person name="Fujiyama A."/>
            <person name="Inagaki F."/>
            <person name="Takami H."/>
        </authorList>
    </citation>
    <scope>NUCLEOTIDE SEQUENCE</scope>
    <source>
        <strain evidence="2">Expedition CK06-06</strain>
    </source>
</reference>
<dbReference type="AlphaFoldDB" id="X1TKV9"/>
<evidence type="ECO:0000313" key="2">
    <source>
        <dbReference type="EMBL" id="GAI80684.1"/>
    </source>
</evidence>
<proteinExistence type="predicted"/>
<comment type="caution">
    <text evidence="2">The sequence shown here is derived from an EMBL/GenBank/DDBJ whole genome shotgun (WGS) entry which is preliminary data.</text>
</comment>
<keyword evidence="1" id="KW-0812">Transmembrane</keyword>
<sequence>MSLKRTGILLGKELWQGPKNFLFVWVIVMPIIISLVFSLIFGTLFNEKPKLGVVDEG</sequence>